<reference evidence="3" key="1">
    <citation type="journal article" date="2019" name="Int. J. Syst. Evol. Microbiol.">
        <title>The Global Catalogue of Microorganisms (GCM) 10K type strain sequencing project: providing services to taxonomists for standard genome sequencing and annotation.</title>
        <authorList>
            <consortium name="The Broad Institute Genomics Platform"/>
            <consortium name="The Broad Institute Genome Sequencing Center for Infectious Disease"/>
            <person name="Wu L."/>
            <person name="Ma J."/>
        </authorList>
    </citation>
    <scope>NUCLEOTIDE SEQUENCE [LARGE SCALE GENOMIC DNA]</scope>
    <source>
        <strain evidence="3">KCTC 52344</strain>
    </source>
</reference>
<keyword evidence="3" id="KW-1185">Reference proteome</keyword>
<dbReference type="Proteomes" id="UP001597510">
    <property type="component" value="Unassembled WGS sequence"/>
</dbReference>
<evidence type="ECO:0000313" key="3">
    <source>
        <dbReference type="Proteomes" id="UP001597510"/>
    </source>
</evidence>
<keyword evidence="1" id="KW-0175">Coiled coil</keyword>
<dbReference type="EMBL" id="JBHULC010000039">
    <property type="protein sequence ID" value="MFD2524020.1"/>
    <property type="molecule type" value="Genomic_DNA"/>
</dbReference>
<comment type="caution">
    <text evidence="2">The sequence shown here is derived from an EMBL/GenBank/DDBJ whole genome shotgun (WGS) entry which is preliminary data.</text>
</comment>
<evidence type="ECO:0000256" key="1">
    <source>
        <dbReference type="SAM" id="Coils"/>
    </source>
</evidence>
<dbReference type="PROSITE" id="PS51257">
    <property type="entry name" value="PROKAR_LIPOPROTEIN"/>
    <property type="match status" value="1"/>
</dbReference>
<evidence type="ECO:0000313" key="2">
    <source>
        <dbReference type="EMBL" id="MFD2524020.1"/>
    </source>
</evidence>
<proteinExistence type="predicted"/>
<protein>
    <submittedName>
        <fullName evidence="2">Uncharacterized protein</fullName>
    </submittedName>
</protein>
<gene>
    <name evidence="2" type="ORF">ACFSR2_24175</name>
</gene>
<organism evidence="2 3">
    <name type="scientific">Emticicia soli</name>
    <dbReference type="NCBI Taxonomy" id="2027878"/>
    <lineage>
        <taxon>Bacteria</taxon>
        <taxon>Pseudomonadati</taxon>
        <taxon>Bacteroidota</taxon>
        <taxon>Cytophagia</taxon>
        <taxon>Cytophagales</taxon>
        <taxon>Leadbetterellaceae</taxon>
        <taxon>Emticicia</taxon>
    </lineage>
</organism>
<feature type="coiled-coil region" evidence="1">
    <location>
        <begin position="116"/>
        <end position="143"/>
    </location>
</feature>
<dbReference type="RefSeq" id="WP_340238654.1">
    <property type="nucleotide sequence ID" value="NZ_JBBEWC010000010.1"/>
</dbReference>
<accession>A0ABW5JGP3</accession>
<sequence length="149" mass="16744">MKKIRMLAAGIAVMACSSKTPKDNPVLVEANQVHLEAEAIQEKIEPEIEKIDSLKNLLAVRKTAKADSLVNDLSKLNADFEDWEKNFFAVPGFEHTHEEGHEHHNHDHTPAPELPADKMLEVQKEIKANIESIEARLNNLLAQIQEALK</sequence>
<name>A0ABW5JGP3_9BACT</name>